<keyword evidence="1" id="KW-0812">Transmembrane</keyword>
<gene>
    <name evidence="2" type="ORF">ACFO9K_07200</name>
</gene>
<name>A0ABD5PZW7_9EURY</name>
<keyword evidence="3" id="KW-1185">Reference proteome</keyword>
<comment type="caution">
    <text evidence="2">The sequence shown here is derived from an EMBL/GenBank/DDBJ whole genome shotgun (WGS) entry which is preliminary data.</text>
</comment>
<dbReference type="RefSeq" id="WP_254266876.1">
    <property type="nucleotide sequence ID" value="NZ_CP100400.1"/>
</dbReference>
<evidence type="ECO:0000313" key="2">
    <source>
        <dbReference type="EMBL" id="MFC4824045.1"/>
    </source>
</evidence>
<dbReference type="AlphaFoldDB" id="A0ABD5PZW7"/>
<evidence type="ECO:0000256" key="1">
    <source>
        <dbReference type="SAM" id="Phobius"/>
    </source>
</evidence>
<dbReference type="EMBL" id="JBHSHT010000001">
    <property type="protein sequence ID" value="MFC4824045.1"/>
    <property type="molecule type" value="Genomic_DNA"/>
</dbReference>
<feature type="transmembrane region" description="Helical" evidence="1">
    <location>
        <begin position="33"/>
        <end position="53"/>
    </location>
</feature>
<evidence type="ECO:0000313" key="3">
    <source>
        <dbReference type="Proteomes" id="UP001595945"/>
    </source>
</evidence>
<sequence length="136" mass="14862">MSSVSEWDAFAGAASVAYALALLRLRTDLSDPVHLLLFSSVLVAGLVLVVQWLSPPDLEIRLLRFRLSRAGKAVELAAAVALTALTWLVLARPAVAVALGVAVAYLWFHRESYYDDLRTEVERLAASESSERPRNA</sequence>
<dbReference type="GeneID" id="73045276"/>
<feature type="transmembrane region" description="Helical" evidence="1">
    <location>
        <begin position="7"/>
        <end position="27"/>
    </location>
</feature>
<proteinExistence type="predicted"/>
<organism evidence="2 3">
    <name type="scientific">Halorussus aquaticus</name>
    <dbReference type="NCBI Taxonomy" id="2953748"/>
    <lineage>
        <taxon>Archaea</taxon>
        <taxon>Methanobacteriati</taxon>
        <taxon>Methanobacteriota</taxon>
        <taxon>Stenosarchaea group</taxon>
        <taxon>Halobacteria</taxon>
        <taxon>Halobacteriales</taxon>
        <taxon>Haladaptataceae</taxon>
        <taxon>Halorussus</taxon>
    </lineage>
</organism>
<accession>A0ABD5PZW7</accession>
<keyword evidence="1" id="KW-0472">Membrane</keyword>
<protein>
    <submittedName>
        <fullName evidence="2">Uncharacterized protein</fullName>
    </submittedName>
</protein>
<feature type="transmembrane region" description="Helical" evidence="1">
    <location>
        <begin position="74"/>
        <end position="107"/>
    </location>
</feature>
<reference evidence="2 3" key="1">
    <citation type="journal article" date="2019" name="Int. J. Syst. Evol. Microbiol.">
        <title>The Global Catalogue of Microorganisms (GCM) 10K type strain sequencing project: providing services to taxonomists for standard genome sequencing and annotation.</title>
        <authorList>
            <consortium name="The Broad Institute Genomics Platform"/>
            <consortium name="The Broad Institute Genome Sequencing Center for Infectious Disease"/>
            <person name="Wu L."/>
            <person name="Ma J."/>
        </authorList>
    </citation>
    <scope>NUCLEOTIDE SEQUENCE [LARGE SCALE GENOMIC DNA]</scope>
    <source>
        <strain evidence="2 3">XZYJ18</strain>
    </source>
</reference>
<dbReference type="Proteomes" id="UP001595945">
    <property type="component" value="Unassembled WGS sequence"/>
</dbReference>
<keyword evidence="1" id="KW-1133">Transmembrane helix</keyword>